<protein>
    <submittedName>
        <fullName evidence="1">Nuclear transport factor 2 family protein</fullName>
    </submittedName>
</protein>
<sequence>MPSLQKQREIVNKFFELIAAQKFDELLLLCSQDCKTHNPYITGGMADLTKAMTAANKEGRAQNPDASFVVRYALVDGNMAAAYTQLLNDKAKPGAGGLRQIHLFRFDEEKIVEYWDVTQQVTPDMPNAGGAF</sequence>
<proteinExistence type="predicted"/>
<dbReference type="EMBL" id="JQAN02000010">
    <property type="protein sequence ID" value="PPD58036.1"/>
    <property type="molecule type" value="Genomic_DNA"/>
</dbReference>
<dbReference type="InterPro" id="IPR032710">
    <property type="entry name" value="NTF2-like_dom_sf"/>
</dbReference>
<evidence type="ECO:0000313" key="1">
    <source>
        <dbReference type="EMBL" id="PPD58036.1"/>
    </source>
</evidence>
<dbReference type="SUPFAM" id="SSF54427">
    <property type="entry name" value="NTF2-like"/>
    <property type="match status" value="1"/>
</dbReference>
<organism evidence="1 2">
    <name type="scientific">Dehalogenimonas etheniformans</name>
    <dbReference type="NCBI Taxonomy" id="1536648"/>
    <lineage>
        <taxon>Bacteria</taxon>
        <taxon>Bacillati</taxon>
        <taxon>Chloroflexota</taxon>
        <taxon>Dehalococcoidia</taxon>
        <taxon>Dehalococcoidales</taxon>
        <taxon>Dehalococcoidaceae</taxon>
        <taxon>Dehalogenimonas</taxon>
    </lineage>
</organism>
<keyword evidence="2" id="KW-1185">Reference proteome</keyword>
<dbReference type="OrthoDB" id="9812089at2"/>
<dbReference type="AlphaFoldDB" id="A0A2P5P6V1"/>
<name>A0A2P5P6V1_9CHLR</name>
<dbReference type="Pfam" id="PF12680">
    <property type="entry name" value="SnoaL_2"/>
    <property type="match status" value="1"/>
</dbReference>
<comment type="caution">
    <text evidence="1">The sequence shown here is derived from an EMBL/GenBank/DDBJ whole genome shotgun (WGS) entry which is preliminary data.</text>
</comment>
<evidence type="ECO:0000313" key="2">
    <source>
        <dbReference type="Proteomes" id="UP000235653"/>
    </source>
</evidence>
<dbReference type="RefSeq" id="WP_102331046.1">
    <property type="nucleotide sequence ID" value="NZ_CP058566.2"/>
</dbReference>
<dbReference type="Proteomes" id="UP000235653">
    <property type="component" value="Unassembled WGS sequence"/>
</dbReference>
<accession>A0A2P5P6V1</accession>
<reference evidence="1 2" key="1">
    <citation type="journal article" date="2017" name="ISME J.">
        <title>Grape pomace compost harbors organohalide-respiring Dehalogenimonas species with novel reductive dehalogenase genes.</title>
        <authorList>
            <person name="Yang Y."/>
            <person name="Higgins S.A."/>
            <person name="Yan J."/>
            <person name="Simsir B."/>
            <person name="Chourey K."/>
            <person name="Iyer R."/>
            <person name="Hettich R.L."/>
            <person name="Baldwin B."/>
            <person name="Ogles D.M."/>
            <person name="Loffler F.E."/>
        </authorList>
    </citation>
    <scope>NUCLEOTIDE SEQUENCE [LARGE SCALE GENOMIC DNA]</scope>
    <source>
        <strain evidence="1 2">GP</strain>
    </source>
</reference>
<dbReference type="InterPro" id="IPR037401">
    <property type="entry name" value="SnoaL-like"/>
</dbReference>
<dbReference type="Gene3D" id="3.10.450.50">
    <property type="match status" value="1"/>
</dbReference>
<gene>
    <name evidence="1" type="ORF">JP09_007025</name>
</gene>